<evidence type="ECO:0000256" key="2">
    <source>
        <dbReference type="ARBA" id="ARBA00006464"/>
    </source>
</evidence>
<dbReference type="EMBL" id="LQBP01000005">
    <property type="protein sequence ID" value="KUJ79118.1"/>
    <property type="molecule type" value="Genomic_DNA"/>
</dbReference>
<evidence type="ECO:0000256" key="7">
    <source>
        <dbReference type="ARBA" id="ARBA00023136"/>
    </source>
</evidence>
<evidence type="ECO:0000256" key="3">
    <source>
        <dbReference type="ARBA" id="ARBA00022475"/>
    </source>
</evidence>
<dbReference type="GO" id="GO:0005886">
    <property type="term" value="C:plasma membrane"/>
    <property type="evidence" value="ECO:0007669"/>
    <property type="project" value="UniProtKB-SubCell"/>
</dbReference>
<feature type="transmembrane region" description="Helical" evidence="9">
    <location>
        <begin position="37"/>
        <end position="60"/>
    </location>
</feature>
<feature type="domain" description="Bacterial sugar transferase" evidence="10">
    <location>
        <begin position="32"/>
        <end position="220"/>
    </location>
</feature>
<evidence type="ECO:0000256" key="6">
    <source>
        <dbReference type="ARBA" id="ARBA00022989"/>
    </source>
</evidence>
<keyword evidence="7 9" id="KW-0472">Membrane</keyword>
<accession>A0A0X3TTS4</accession>
<comment type="similarity">
    <text evidence="2">Belongs to the bacterial sugar transferase family.</text>
</comment>
<dbReference type="STRING" id="1685378.AVO44_10390"/>
<dbReference type="PANTHER" id="PTHR30576">
    <property type="entry name" value="COLANIC BIOSYNTHESIS UDP-GLUCOSE LIPID CARRIER TRANSFERASE"/>
    <property type="match status" value="1"/>
</dbReference>
<dbReference type="GO" id="GO:0016780">
    <property type="term" value="F:phosphotransferase activity, for other substituted phosphate groups"/>
    <property type="evidence" value="ECO:0007669"/>
    <property type="project" value="TreeGrafter"/>
</dbReference>
<keyword evidence="6 9" id="KW-1133">Transmembrane helix</keyword>
<evidence type="ECO:0000256" key="5">
    <source>
        <dbReference type="ARBA" id="ARBA00022692"/>
    </source>
</evidence>
<dbReference type="Proteomes" id="UP000053690">
    <property type="component" value="Unassembled WGS sequence"/>
</dbReference>
<keyword evidence="5 9" id="KW-0812">Transmembrane</keyword>
<gene>
    <name evidence="11" type="ORF">AVO44_10390</name>
</gene>
<sequence length="225" mass="25459">MEETEIYNTRQHFIPASKNRVNLQGFYAAKGKRLLDIVLVLIGAPFVLPLMLLIAICVKLDGGPAIYRQRRVGLGGREFDFLKFRSMMIDADQIFLDHLRECPAAAAEWQARQKLENDPRVTKVGRFIRASSLDELPQLWNVLIGDMSLVGPRPMMPQQQALYPGSDYNLMKPGITGLWQVSERNDVEFSDRAVFDTEYAQKVGLWVDIKILFQTIGAVCNGTGR</sequence>
<dbReference type="InterPro" id="IPR003362">
    <property type="entry name" value="Bact_transf"/>
</dbReference>
<proteinExistence type="inferred from homology"/>
<comment type="subcellular location">
    <subcellularLocation>
        <location evidence="1">Cell membrane</location>
    </subcellularLocation>
</comment>
<keyword evidence="3" id="KW-1003">Cell membrane</keyword>
<evidence type="ECO:0000256" key="8">
    <source>
        <dbReference type="ARBA" id="ARBA00023169"/>
    </source>
</evidence>
<dbReference type="GO" id="GO:0000271">
    <property type="term" value="P:polysaccharide biosynthetic process"/>
    <property type="evidence" value="ECO:0007669"/>
    <property type="project" value="UniProtKB-KW"/>
</dbReference>
<dbReference type="PANTHER" id="PTHR30576:SF4">
    <property type="entry name" value="UNDECAPRENYL-PHOSPHATE GALACTOSE PHOSPHOTRANSFERASE"/>
    <property type="match status" value="1"/>
</dbReference>
<evidence type="ECO:0000256" key="4">
    <source>
        <dbReference type="ARBA" id="ARBA00022679"/>
    </source>
</evidence>
<dbReference type="Pfam" id="PF02397">
    <property type="entry name" value="Bac_transf"/>
    <property type="match status" value="1"/>
</dbReference>
<evidence type="ECO:0000313" key="11">
    <source>
        <dbReference type="EMBL" id="KUJ79118.1"/>
    </source>
</evidence>
<keyword evidence="12" id="KW-1185">Reference proteome</keyword>
<evidence type="ECO:0000256" key="1">
    <source>
        <dbReference type="ARBA" id="ARBA00004236"/>
    </source>
</evidence>
<protein>
    <recommendedName>
        <fullName evidence="10">Bacterial sugar transferase domain-containing protein</fullName>
    </recommendedName>
</protein>
<evidence type="ECO:0000259" key="10">
    <source>
        <dbReference type="Pfam" id="PF02397"/>
    </source>
</evidence>
<keyword evidence="4" id="KW-0808">Transferase</keyword>
<name>A0A0X3TTS4_9RHOB</name>
<reference evidence="12" key="1">
    <citation type="submission" date="2015-12" db="EMBL/GenBank/DDBJ databases">
        <authorList>
            <person name="Zhang G."/>
            <person name="Stingl U."/>
        </authorList>
    </citation>
    <scope>NUCLEOTIDE SEQUENCE [LARGE SCALE GENOMIC DNA]</scope>
    <source>
        <strain evidence="12">ZGT108</strain>
    </source>
</reference>
<keyword evidence="8" id="KW-0270">Exopolysaccharide synthesis</keyword>
<evidence type="ECO:0000313" key="12">
    <source>
        <dbReference type="Proteomes" id="UP000053690"/>
    </source>
</evidence>
<comment type="caution">
    <text evidence="11">The sequence shown here is derived from an EMBL/GenBank/DDBJ whole genome shotgun (WGS) entry which is preliminary data.</text>
</comment>
<organism evidence="11 12">
    <name type="scientific">Ruegeria profundi</name>
    <dbReference type="NCBI Taxonomy" id="1685378"/>
    <lineage>
        <taxon>Bacteria</taxon>
        <taxon>Pseudomonadati</taxon>
        <taxon>Pseudomonadota</taxon>
        <taxon>Alphaproteobacteria</taxon>
        <taxon>Rhodobacterales</taxon>
        <taxon>Roseobacteraceae</taxon>
        <taxon>Ruegeria</taxon>
    </lineage>
</organism>
<dbReference type="AlphaFoldDB" id="A0A0X3TTS4"/>
<evidence type="ECO:0000256" key="9">
    <source>
        <dbReference type="SAM" id="Phobius"/>
    </source>
</evidence>